<reference evidence="2 3" key="1">
    <citation type="submission" date="2011-11" db="EMBL/GenBank/DDBJ databases">
        <title>Improved High-Quality Draft sequence of Beggiatoa alba B18lD.</title>
        <authorList>
            <consortium name="US DOE Joint Genome Institute"/>
            <person name="Lucas S."/>
            <person name="Han J."/>
            <person name="Lapidus A."/>
            <person name="Cheng J.-F."/>
            <person name="Goodwin L."/>
            <person name="Pitluck S."/>
            <person name="Peters L."/>
            <person name="Mikhailova N."/>
            <person name="Held B."/>
            <person name="Detter J.C."/>
            <person name="Han C."/>
            <person name="Tapia R."/>
            <person name="Land M."/>
            <person name="Hauser L."/>
            <person name="Kyrpides N."/>
            <person name="Ivanova N."/>
            <person name="Pagani I."/>
            <person name="Samuel K."/>
            <person name="Teske A."/>
            <person name="Mueller J."/>
            <person name="Woyke T."/>
        </authorList>
    </citation>
    <scope>NUCLEOTIDE SEQUENCE [LARGE SCALE GENOMIC DNA]</scope>
    <source>
        <strain evidence="2 3">B18LD</strain>
    </source>
</reference>
<feature type="transmembrane region" description="Helical" evidence="1">
    <location>
        <begin position="21"/>
        <end position="43"/>
    </location>
</feature>
<name>I3CK67_9GAMM</name>
<dbReference type="RefSeq" id="WP_002691695.1">
    <property type="nucleotide sequence ID" value="NZ_JH600070.1"/>
</dbReference>
<dbReference type="Proteomes" id="UP000005744">
    <property type="component" value="Unassembled WGS sequence"/>
</dbReference>
<sequence length="109" mass="12144">MSELLAALFNKLFTVKLWEGLFNFFIMRFFTVFGLSIATYKGFNALSDMVMDKINLALNQLDNAGLLISMAAMLDYLGVMTNLALISSAYVVKSAYKWSIVKNPTSPTP</sequence>
<feature type="transmembrane region" description="Helical" evidence="1">
    <location>
        <begin position="63"/>
        <end position="92"/>
    </location>
</feature>
<keyword evidence="1" id="KW-0472">Membrane</keyword>
<keyword evidence="1" id="KW-1133">Transmembrane helix</keyword>
<keyword evidence="3" id="KW-1185">Reference proteome</keyword>
<evidence type="ECO:0000313" key="2">
    <source>
        <dbReference type="EMBL" id="EIJ44010.1"/>
    </source>
</evidence>
<evidence type="ECO:0000313" key="3">
    <source>
        <dbReference type="Proteomes" id="UP000005744"/>
    </source>
</evidence>
<protein>
    <recommendedName>
        <fullName evidence="4">DUF2523 domain-containing protein</fullName>
    </recommendedName>
</protein>
<dbReference type="InterPro" id="IPR019670">
    <property type="entry name" value="DUF2523"/>
</dbReference>
<dbReference type="Pfam" id="PF10734">
    <property type="entry name" value="DUF2523"/>
    <property type="match status" value="1"/>
</dbReference>
<keyword evidence="1" id="KW-0812">Transmembrane</keyword>
<dbReference type="STRING" id="395493.BegalDRAFT_3186"/>
<proteinExistence type="predicted"/>
<evidence type="ECO:0008006" key="4">
    <source>
        <dbReference type="Google" id="ProtNLM"/>
    </source>
</evidence>
<gene>
    <name evidence="2" type="ORF">BegalDRAFT_3186</name>
</gene>
<dbReference type="AlphaFoldDB" id="I3CK67"/>
<evidence type="ECO:0000256" key="1">
    <source>
        <dbReference type="SAM" id="Phobius"/>
    </source>
</evidence>
<organism evidence="2 3">
    <name type="scientific">Beggiatoa alba B18LD</name>
    <dbReference type="NCBI Taxonomy" id="395493"/>
    <lineage>
        <taxon>Bacteria</taxon>
        <taxon>Pseudomonadati</taxon>
        <taxon>Pseudomonadota</taxon>
        <taxon>Gammaproteobacteria</taxon>
        <taxon>Thiotrichales</taxon>
        <taxon>Thiotrichaceae</taxon>
        <taxon>Beggiatoa</taxon>
    </lineage>
</organism>
<dbReference type="EMBL" id="JH600070">
    <property type="protein sequence ID" value="EIJ44010.1"/>
    <property type="molecule type" value="Genomic_DNA"/>
</dbReference>
<dbReference type="HOGENOM" id="CLU_173824_0_0_6"/>
<accession>I3CK67</accession>